<dbReference type="EnsemblMetazoa" id="SMAR003408-RA">
    <property type="protein sequence ID" value="SMAR003408-PA"/>
    <property type="gene ID" value="SMAR003408"/>
</dbReference>
<sequence>MVLPLGGNTDTLEMPCGYETRDSIDLDAVEPGLSAVDWNGPETGLSLIAESIRDDFLRDDNNNKEISTVVYMSKTGQTRNYRYAVVSEETFPCFMVMETDDWPMSIGLNKRKAAVTDEISRTADLCDLFLQQPAKKLSVYLNTKLRYKEERKRVLKLSISKLRQIDDPEVFLRRSVLISNTIKRLHREVREEKLNRNLRLSRTPFEDITSQSQTHTSSKSNSENDDSLSTNFLEVNVIKEPNRSQTPSVLDKPPCKRLRLDTSQEDMKTNQLQSLSEEIQSPITEMQSIFESTPMLQSKEKGGNSLERQYSQYSCGQSTIFGDQLQSVVFHSLITSMETTICTFALCIIHIDISWY</sequence>
<keyword evidence="4" id="KW-1185">Reference proteome</keyword>
<dbReference type="PROSITE" id="PS51053">
    <property type="entry name" value="SERTA"/>
    <property type="match status" value="1"/>
</dbReference>
<dbReference type="HOGENOM" id="CLU_779189_0_0_1"/>
<dbReference type="eggNOG" id="ENOG502S9V2">
    <property type="taxonomic scope" value="Eukaryota"/>
</dbReference>
<dbReference type="GO" id="GO:0005634">
    <property type="term" value="C:nucleus"/>
    <property type="evidence" value="ECO:0007669"/>
    <property type="project" value="InterPro"/>
</dbReference>
<reference evidence="4" key="1">
    <citation type="submission" date="2011-05" db="EMBL/GenBank/DDBJ databases">
        <authorList>
            <person name="Richards S.R."/>
            <person name="Qu J."/>
            <person name="Jiang H."/>
            <person name="Jhangiani S.N."/>
            <person name="Agravi P."/>
            <person name="Goodspeed R."/>
            <person name="Gross S."/>
            <person name="Mandapat C."/>
            <person name="Jackson L."/>
            <person name="Mathew T."/>
            <person name="Pu L."/>
            <person name="Thornton R."/>
            <person name="Saada N."/>
            <person name="Wilczek-Boney K.B."/>
            <person name="Lee S."/>
            <person name="Kovar C."/>
            <person name="Wu Y."/>
            <person name="Scherer S.E."/>
            <person name="Worley K.C."/>
            <person name="Muzny D.M."/>
            <person name="Gibbs R."/>
        </authorList>
    </citation>
    <scope>NUCLEOTIDE SEQUENCE</scope>
    <source>
        <strain evidence="4">Brora</strain>
    </source>
</reference>
<reference evidence="3" key="2">
    <citation type="submission" date="2015-02" db="UniProtKB">
        <authorList>
            <consortium name="EnsemblMetazoa"/>
        </authorList>
    </citation>
    <scope>IDENTIFICATION</scope>
</reference>
<dbReference type="AlphaFoldDB" id="T1IQT4"/>
<evidence type="ECO:0000313" key="3">
    <source>
        <dbReference type="EnsemblMetazoa" id="SMAR003408-PA"/>
    </source>
</evidence>
<feature type="region of interest" description="Disordered" evidence="1">
    <location>
        <begin position="205"/>
        <end position="227"/>
    </location>
</feature>
<evidence type="ECO:0000313" key="4">
    <source>
        <dbReference type="Proteomes" id="UP000014500"/>
    </source>
</evidence>
<dbReference type="Pfam" id="PF06031">
    <property type="entry name" value="SERTA"/>
    <property type="match status" value="1"/>
</dbReference>
<proteinExistence type="predicted"/>
<evidence type="ECO:0000259" key="2">
    <source>
        <dbReference type="PROSITE" id="PS51053"/>
    </source>
</evidence>
<dbReference type="Proteomes" id="UP000014500">
    <property type="component" value="Unassembled WGS sequence"/>
</dbReference>
<organism evidence="3 4">
    <name type="scientific">Strigamia maritima</name>
    <name type="common">European centipede</name>
    <name type="synonym">Geophilus maritimus</name>
    <dbReference type="NCBI Taxonomy" id="126957"/>
    <lineage>
        <taxon>Eukaryota</taxon>
        <taxon>Metazoa</taxon>
        <taxon>Ecdysozoa</taxon>
        <taxon>Arthropoda</taxon>
        <taxon>Myriapoda</taxon>
        <taxon>Chilopoda</taxon>
        <taxon>Pleurostigmophora</taxon>
        <taxon>Geophilomorpha</taxon>
        <taxon>Linotaeniidae</taxon>
        <taxon>Strigamia</taxon>
    </lineage>
</organism>
<name>T1IQT4_STRMM</name>
<evidence type="ECO:0000256" key="1">
    <source>
        <dbReference type="SAM" id="MobiDB-lite"/>
    </source>
</evidence>
<dbReference type="EMBL" id="JH431313">
    <property type="status" value="NOT_ANNOTATED_CDS"/>
    <property type="molecule type" value="Genomic_DNA"/>
</dbReference>
<dbReference type="InterPro" id="IPR029708">
    <property type="entry name" value="SERTAD4"/>
</dbReference>
<dbReference type="STRING" id="126957.T1IQT4"/>
<feature type="domain" description="SERTA" evidence="2">
    <location>
        <begin position="147"/>
        <end position="193"/>
    </location>
</feature>
<dbReference type="PANTHER" id="PTHR14272:SF4">
    <property type="entry name" value="SERTA DOMAIN-CONTAINING PROTEIN 4"/>
    <property type="match status" value="1"/>
</dbReference>
<dbReference type="InterPro" id="IPR009263">
    <property type="entry name" value="SERTA_dom"/>
</dbReference>
<protein>
    <recommendedName>
        <fullName evidence="2">SERTA domain-containing protein</fullName>
    </recommendedName>
</protein>
<dbReference type="PANTHER" id="PTHR14272">
    <property type="entry name" value="SERTA DOMAIN-CONTAINING PROTEIN 4"/>
    <property type="match status" value="1"/>
</dbReference>
<feature type="compositionally biased region" description="Low complexity" evidence="1">
    <location>
        <begin position="209"/>
        <end position="221"/>
    </location>
</feature>
<accession>T1IQT4</accession>